<dbReference type="InterPro" id="IPR006139">
    <property type="entry name" value="D-isomer_2_OHA_DH_cat_dom"/>
</dbReference>
<dbReference type="PANTHER" id="PTHR42938:SF47">
    <property type="entry name" value="HYDROXYPYRUVATE REDUCTASE"/>
    <property type="match status" value="1"/>
</dbReference>
<dbReference type="Pfam" id="PF00389">
    <property type="entry name" value="2-Hacid_dh"/>
    <property type="match status" value="1"/>
</dbReference>
<dbReference type="PROSITE" id="PS00670">
    <property type="entry name" value="D_2_HYDROXYACID_DH_2"/>
    <property type="match status" value="1"/>
</dbReference>
<dbReference type="EMBL" id="CP076448">
    <property type="protein sequence ID" value="QXM25367.1"/>
    <property type="molecule type" value="Genomic_DNA"/>
</dbReference>
<evidence type="ECO:0000313" key="8">
    <source>
        <dbReference type="Proteomes" id="UP000694001"/>
    </source>
</evidence>
<dbReference type="CDD" id="cd12173">
    <property type="entry name" value="PGDH_4"/>
    <property type="match status" value="1"/>
</dbReference>
<dbReference type="Pfam" id="PF02826">
    <property type="entry name" value="2-Hacid_dh_C"/>
    <property type="match status" value="1"/>
</dbReference>
<evidence type="ECO:0000256" key="3">
    <source>
        <dbReference type="ARBA" id="ARBA00023027"/>
    </source>
</evidence>
<accession>A0A975U2W1</accession>
<dbReference type="RefSeq" id="WP_218286423.1">
    <property type="nucleotide sequence ID" value="NZ_CP076448.1"/>
</dbReference>
<dbReference type="InterPro" id="IPR029753">
    <property type="entry name" value="D-isomer_DH_CS"/>
</dbReference>
<organism evidence="7 8">
    <name type="scientific">Elioraea tepida</name>
    <dbReference type="NCBI Taxonomy" id="2843330"/>
    <lineage>
        <taxon>Bacteria</taxon>
        <taxon>Pseudomonadati</taxon>
        <taxon>Pseudomonadota</taxon>
        <taxon>Alphaproteobacteria</taxon>
        <taxon>Acetobacterales</taxon>
        <taxon>Elioraeaceae</taxon>
        <taxon>Elioraea</taxon>
    </lineage>
</organism>
<feature type="domain" description="D-isomer specific 2-hydroxyacid dehydrogenase NAD-binding" evidence="6">
    <location>
        <begin position="119"/>
        <end position="297"/>
    </location>
</feature>
<dbReference type="Proteomes" id="UP000694001">
    <property type="component" value="Chromosome"/>
</dbReference>
<dbReference type="GO" id="GO:0051287">
    <property type="term" value="F:NAD binding"/>
    <property type="evidence" value="ECO:0007669"/>
    <property type="project" value="InterPro"/>
</dbReference>
<gene>
    <name evidence="7" type="ORF">KO353_03795</name>
</gene>
<dbReference type="AlphaFoldDB" id="A0A975U2W1"/>
<name>A0A975U2W1_9PROT</name>
<dbReference type="InterPro" id="IPR006140">
    <property type="entry name" value="D-isomer_DH_NAD-bd"/>
</dbReference>
<sequence length="355" mass="38086">MPEPIRLVHAEPLPHPAWTEIIAADRRLATTPVGAATEEHEVARLFEGVRAYQVGSLRDELPRHLWPDAALLARAPDLLAVSTHGAGYDTVDVPAMTRAGVLVMTQAGGNAEGVAEHAVAMMLALLKRIPEAHRAMLEGRAQDRAALMGRELAGRTLGLIGLGNIGTRVARICRDAFSCRVLAADPYLDTATVAARGAEKVDLSELLAASDVVSIHCPLTEETRGMIGGTALAAMRDGAILVNTARQFIHDEAAVLEALESGRLAGAGLDCWDREPQPDPANALLRHPRVLASPHTAGVTEESRRRIATWGAQQLIGLFLRGERPPRLVNPEAWPRFAERFAHAFGRSPETPAPA</sequence>
<dbReference type="KEGG" id="elio:KO353_03795"/>
<keyword evidence="3" id="KW-0520">NAD</keyword>
<proteinExistence type="inferred from homology"/>
<keyword evidence="2 4" id="KW-0560">Oxidoreductase</keyword>
<comment type="similarity">
    <text evidence="1 4">Belongs to the D-isomer specific 2-hydroxyacid dehydrogenase family.</text>
</comment>
<evidence type="ECO:0000259" key="6">
    <source>
        <dbReference type="Pfam" id="PF02826"/>
    </source>
</evidence>
<dbReference type="GO" id="GO:0016616">
    <property type="term" value="F:oxidoreductase activity, acting on the CH-OH group of donors, NAD or NADP as acceptor"/>
    <property type="evidence" value="ECO:0007669"/>
    <property type="project" value="InterPro"/>
</dbReference>
<reference evidence="7" key="1">
    <citation type="submission" date="2021-06" db="EMBL/GenBank/DDBJ databases">
        <title>Elioraea tepida, sp. nov., a moderately thermophilic aerobic anoxygenic phototrophic bacterium isolated from an alkaline siliceous hot spring mat community in Yellowstone National Park, WY, USA.</title>
        <authorList>
            <person name="Saini M.K."/>
            <person name="Yoshida S."/>
            <person name="Sebastian A."/>
            <person name="Hirose S."/>
            <person name="Hara E."/>
            <person name="Tamaki H."/>
            <person name="Soulier N.T."/>
            <person name="Albert I."/>
            <person name="Hanada S."/>
            <person name="Bryant D.A."/>
            <person name="Tank M."/>
        </authorList>
    </citation>
    <scope>NUCLEOTIDE SEQUENCE</scope>
    <source>
        <strain evidence="7">MS-P2</strain>
    </source>
</reference>
<protein>
    <submittedName>
        <fullName evidence="7">Hydroxyacid dehydrogenase</fullName>
    </submittedName>
</protein>
<feature type="domain" description="D-isomer specific 2-hydroxyacid dehydrogenase catalytic" evidence="5">
    <location>
        <begin position="68"/>
        <end position="330"/>
    </location>
</feature>
<evidence type="ECO:0000256" key="1">
    <source>
        <dbReference type="ARBA" id="ARBA00005854"/>
    </source>
</evidence>
<dbReference type="FunFam" id="3.40.50.720:FF:000203">
    <property type="entry name" value="D-3-phosphoglycerate dehydrogenase (SerA)"/>
    <property type="match status" value="1"/>
</dbReference>
<dbReference type="PANTHER" id="PTHR42938">
    <property type="entry name" value="FORMATE DEHYDROGENASE 1"/>
    <property type="match status" value="1"/>
</dbReference>
<keyword evidence="8" id="KW-1185">Reference proteome</keyword>
<evidence type="ECO:0000256" key="2">
    <source>
        <dbReference type="ARBA" id="ARBA00023002"/>
    </source>
</evidence>
<evidence type="ECO:0000256" key="4">
    <source>
        <dbReference type="RuleBase" id="RU003719"/>
    </source>
</evidence>
<evidence type="ECO:0000259" key="5">
    <source>
        <dbReference type="Pfam" id="PF00389"/>
    </source>
</evidence>
<evidence type="ECO:0000313" key="7">
    <source>
        <dbReference type="EMBL" id="QXM25367.1"/>
    </source>
</evidence>